<dbReference type="STRING" id="289003.SAMN05216190_1568"/>
<proteinExistence type="predicted"/>
<dbReference type="Proteomes" id="UP000198784">
    <property type="component" value="Unassembled WGS sequence"/>
</dbReference>
<sequence length="87" mass="9704">MQHLGGSTESCPFSFNFEPSTFKVGDMVSYRIPERFEDFPFVGTLVEVHADYVMISTNDPTCPELVLKGTREARPVVDFAQLPSTSV</sequence>
<evidence type="ECO:0000313" key="2">
    <source>
        <dbReference type="Proteomes" id="UP000198784"/>
    </source>
</evidence>
<organism evidence="1 2">
    <name type="scientific">Pseudomonas borbori</name>
    <dbReference type="NCBI Taxonomy" id="289003"/>
    <lineage>
        <taxon>Bacteria</taxon>
        <taxon>Pseudomonadati</taxon>
        <taxon>Pseudomonadota</taxon>
        <taxon>Gammaproteobacteria</taxon>
        <taxon>Pseudomonadales</taxon>
        <taxon>Pseudomonadaceae</taxon>
        <taxon>Pseudomonas</taxon>
    </lineage>
</organism>
<protein>
    <submittedName>
        <fullName evidence="1">Uncharacterized protein</fullName>
    </submittedName>
</protein>
<name>A0A1I5XDR3_9PSED</name>
<dbReference type="AlphaFoldDB" id="A0A1I5XDR3"/>
<evidence type="ECO:0000313" key="1">
    <source>
        <dbReference type="EMBL" id="SFQ30024.1"/>
    </source>
</evidence>
<dbReference type="RefSeq" id="WP_090505923.1">
    <property type="nucleotide sequence ID" value="NZ_FOWX01000056.1"/>
</dbReference>
<gene>
    <name evidence="1" type="ORF">SAMN05216190_1568</name>
</gene>
<dbReference type="OrthoDB" id="5739879at2"/>
<dbReference type="EMBL" id="FOWX01000056">
    <property type="protein sequence ID" value="SFQ30024.1"/>
    <property type="molecule type" value="Genomic_DNA"/>
</dbReference>
<reference evidence="2" key="1">
    <citation type="submission" date="2016-10" db="EMBL/GenBank/DDBJ databases">
        <authorList>
            <person name="Varghese N."/>
            <person name="Submissions S."/>
        </authorList>
    </citation>
    <scope>NUCLEOTIDE SEQUENCE [LARGE SCALE GENOMIC DNA]</scope>
    <source>
        <strain evidence="2">DSM 17834</strain>
    </source>
</reference>
<keyword evidence="2" id="KW-1185">Reference proteome</keyword>
<accession>A0A1I5XDR3</accession>